<dbReference type="PANTHER" id="PTHR43133">
    <property type="entry name" value="RNA POLYMERASE ECF-TYPE SIGMA FACTO"/>
    <property type="match status" value="1"/>
</dbReference>
<name>A0A1H2UD44_9FLAO</name>
<evidence type="ECO:0000259" key="6">
    <source>
        <dbReference type="Pfam" id="PF08281"/>
    </source>
</evidence>
<keyword evidence="3" id="KW-0731">Sigma factor</keyword>
<dbReference type="SUPFAM" id="SSF88659">
    <property type="entry name" value="Sigma3 and sigma4 domains of RNA polymerase sigma factors"/>
    <property type="match status" value="1"/>
</dbReference>
<dbReference type="AlphaFoldDB" id="A0A1H2UD44"/>
<dbReference type="InterPro" id="IPR036388">
    <property type="entry name" value="WH-like_DNA-bd_sf"/>
</dbReference>
<dbReference type="InterPro" id="IPR007627">
    <property type="entry name" value="RNA_pol_sigma70_r2"/>
</dbReference>
<dbReference type="InterPro" id="IPR013325">
    <property type="entry name" value="RNA_pol_sigma_r2"/>
</dbReference>
<keyword evidence="8" id="KW-1185">Reference proteome</keyword>
<reference evidence="8" key="1">
    <citation type="submission" date="2016-10" db="EMBL/GenBank/DDBJ databases">
        <authorList>
            <person name="Varghese N."/>
            <person name="Submissions S."/>
        </authorList>
    </citation>
    <scope>NUCLEOTIDE SEQUENCE [LARGE SCALE GENOMIC DNA]</scope>
    <source>
        <strain evidence="8">DSM 25030</strain>
    </source>
</reference>
<dbReference type="InterPro" id="IPR013324">
    <property type="entry name" value="RNA_pol_sigma_r3/r4-like"/>
</dbReference>
<dbReference type="InterPro" id="IPR014284">
    <property type="entry name" value="RNA_pol_sigma-70_dom"/>
</dbReference>
<comment type="similarity">
    <text evidence="1">Belongs to the sigma-70 factor family. ECF subfamily.</text>
</comment>
<dbReference type="PANTHER" id="PTHR43133:SF46">
    <property type="entry name" value="RNA POLYMERASE SIGMA-70 FACTOR ECF SUBFAMILY"/>
    <property type="match status" value="1"/>
</dbReference>
<dbReference type="CDD" id="cd06171">
    <property type="entry name" value="Sigma70_r4"/>
    <property type="match status" value="1"/>
</dbReference>
<dbReference type="InterPro" id="IPR039425">
    <property type="entry name" value="RNA_pol_sigma-70-like"/>
</dbReference>
<accession>A0A1H2UD44</accession>
<dbReference type="InterPro" id="IPR013249">
    <property type="entry name" value="RNA_pol_sigma70_r4_t2"/>
</dbReference>
<dbReference type="STRING" id="1073328.SAMN05216294_0749"/>
<dbReference type="GO" id="GO:0016987">
    <property type="term" value="F:sigma factor activity"/>
    <property type="evidence" value="ECO:0007669"/>
    <property type="project" value="UniProtKB-KW"/>
</dbReference>
<dbReference type="Proteomes" id="UP000199592">
    <property type="component" value="Unassembled WGS sequence"/>
</dbReference>
<keyword evidence="4" id="KW-0804">Transcription</keyword>
<dbReference type="Pfam" id="PF04542">
    <property type="entry name" value="Sigma70_r2"/>
    <property type="match status" value="1"/>
</dbReference>
<dbReference type="NCBIfam" id="TIGR02937">
    <property type="entry name" value="sigma70-ECF"/>
    <property type="match status" value="1"/>
</dbReference>
<dbReference type="GO" id="GO:0006352">
    <property type="term" value="P:DNA-templated transcription initiation"/>
    <property type="evidence" value="ECO:0007669"/>
    <property type="project" value="InterPro"/>
</dbReference>
<evidence type="ECO:0000256" key="4">
    <source>
        <dbReference type="ARBA" id="ARBA00023163"/>
    </source>
</evidence>
<evidence type="ECO:0000313" key="7">
    <source>
        <dbReference type="EMBL" id="SDW54030.1"/>
    </source>
</evidence>
<feature type="domain" description="RNA polymerase sigma-70 region 2" evidence="5">
    <location>
        <begin position="17"/>
        <end position="82"/>
    </location>
</feature>
<dbReference type="EMBL" id="FNMY01000002">
    <property type="protein sequence ID" value="SDW54030.1"/>
    <property type="molecule type" value="Genomic_DNA"/>
</dbReference>
<dbReference type="Gene3D" id="1.10.10.10">
    <property type="entry name" value="Winged helix-like DNA-binding domain superfamily/Winged helix DNA-binding domain"/>
    <property type="match status" value="1"/>
</dbReference>
<dbReference type="SUPFAM" id="SSF88946">
    <property type="entry name" value="Sigma2 domain of RNA polymerase sigma factors"/>
    <property type="match status" value="1"/>
</dbReference>
<dbReference type="Gene3D" id="1.10.1740.10">
    <property type="match status" value="1"/>
</dbReference>
<evidence type="ECO:0000256" key="2">
    <source>
        <dbReference type="ARBA" id="ARBA00023015"/>
    </source>
</evidence>
<dbReference type="OrthoDB" id="9803470at2"/>
<evidence type="ECO:0000256" key="1">
    <source>
        <dbReference type="ARBA" id="ARBA00010641"/>
    </source>
</evidence>
<feature type="domain" description="RNA polymerase sigma factor 70 region 4 type 2" evidence="6">
    <location>
        <begin position="117"/>
        <end position="168"/>
    </location>
</feature>
<organism evidence="7 8">
    <name type="scientific">Flagellimonas zhangzhouensis</name>
    <dbReference type="NCBI Taxonomy" id="1073328"/>
    <lineage>
        <taxon>Bacteria</taxon>
        <taxon>Pseudomonadati</taxon>
        <taxon>Bacteroidota</taxon>
        <taxon>Flavobacteriia</taxon>
        <taxon>Flavobacteriales</taxon>
        <taxon>Flavobacteriaceae</taxon>
        <taxon>Flagellimonas</taxon>
    </lineage>
</organism>
<dbReference type="GO" id="GO:0003677">
    <property type="term" value="F:DNA binding"/>
    <property type="evidence" value="ECO:0007669"/>
    <property type="project" value="InterPro"/>
</dbReference>
<protein>
    <submittedName>
        <fullName evidence="7">RNA polymerase sigma-70 factor, ECF subfamily</fullName>
    </submittedName>
</protein>
<evidence type="ECO:0000259" key="5">
    <source>
        <dbReference type="Pfam" id="PF04542"/>
    </source>
</evidence>
<sequence>MSAKTENRNNLSQFFNEEYGSLRNYVQSRIRDTSERDAEDIVQDVALRMFSRSDDAIPITNIGGYVYSAIRNRIIDIMRGKKEQNLPSENIDEQWQEFAEFFYGDADNAYSPEMEAELKTAVENLKPSYRDIIIAIDFEGYTYKQISERTGIPAGTLMSHRHRAMSELSKKLENIKALNYGA</sequence>
<proteinExistence type="inferred from homology"/>
<evidence type="ECO:0000313" key="8">
    <source>
        <dbReference type="Proteomes" id="UP000199592"/>
    </source>
</evidence>
<dbReference type="RefSeq" id="WP_090292744.1">
    <property type="nucleotide sequence ID" value="NZ_FNKI01000001.1"/>
</dbReference>
<gene>
    <name evidence="7" type="ORF">SAMN04487892_1544</name>
</gene>
<keyword evidence="2" id="KW-0805">Transcription regulation</keyword>
<evidence type="ECO:0000256" key="3">
    <source>
        <dbReference type="ARBA" id="ARBA00023082"/>
    </source>
</evidence>
<dbReference type="Pfam" id="PF08281">
    <property type="entry name" value="Sigma70_r4_2"/>
    <property type="match status" value="1"/>
</dbReference>